<gene>
    <name evidence="2" type="ORF">UT42_C0030G0007</name>
</gene>
<dbReference type="AlphaFoldDB" id="A0A0G0QVK4"/>
<reference evidence="2 3" key="1">
    <citation type="journal article" date="2015" name="Nature">
        <title>rRNA introns, odd ribosomes, and small enigmatic genomes across a large radiation of phyla.</title>
        <authorList>
            <person name="Brown C.T."/>
            <person name="Hug L.A."/>
            <person name="Thomas B.C."/>
            <person name="Sharon I."/>
            <person name="Castelle C.J."/>
            <person name="Singh A."/>
            <person name="Wilkins M.J."/>
            <person name="Williams K.H."/>
            <person name="Banfield J.F."/>
        </authorList>
    </citation>
    <scope>NUCLEOTIDE SEQUENCE [LARGE SCALE GENOMIC DNA]</scope>
</reference>
<accession>A0A0G0QVK4</accession>
<dbReference type="Proteomes" id="UP000034048">
    <property type="component" value="Unassembled WGS sequence"/>
</dbReference>
<evidence type="ECO:0000256" key="1">
    <source>
        <dbReference type="SAM" id="Phobius"/>
    </source>
</evidence>
<organism evidence="2 3">
    <name type="scientific">Candidatus Falkowbacteria bacterium GW2011_GWA2_39_24</name>
    <dbReference type="NCBI Taxonomy" id="1618634"/>
    <lineage>
        <taxon>Bacteria</taxon>
        <taxon>Candidatus Falkowiibacteriota</taxon>
    </lineage>
</organism>
<protein>
    <submittedName>
        <fullName evidence="2">Uncharacterized protein</fullName>
    </submittedName>
</protein>
<keyword evidence="1" id="KW-1133">Transmembrane helix</keyword>
<keyword evidence="1" id="KW-0812">Transmembrane</keyword>
<name>A0A0G0QVK4_9BACT</name>
<evidence type="ECO:0000313" key="3">
    <source>
        <dbReference type="Proteomes" id="UP000034048"/>
    </source>
</evidence>
<sequence length="86" mass="9861">MINLLPPEEKKEILIKKKLKLVLIFELGLLLFLISALFIAFSIAIYLNGEINSEKIAVFQKEEDIDLTTIADFQKEIEALNNKIKN</sequence>
<keyword evidence="1" id="KW-0472">Membrane</keyword>
<feature type="non-terminal residue" evidence="2">
    <location>
        <position position="86"/>
    </location>
</feature>
<proteinExistence type="predicted"/>
<dbReference type="EMBL" id="LBWS01000030">
    <property type="protein sequence ID" value="KKR14370.1"/>
    <property type="molecule type" value="Genomic_DNA"/>
</dbReference>
<evidence type="ECO:0000313" key="2">
    <source>
        <dbReference type="EMBL" id="KKR14370.1"/>
    </source>
</evidence>
<comment type="caution">
    <text evidence="2">The sequence shown here is derived from an EMBL/GenBank/DDBJ whole genome shotgun (WGS) entry which is preliminary data.</text>
</comment>
<feature type="transmembrane region" description="Helical" evidence="1">
    <location>
        <begin position="21"/>
        <end position="47"/>
    </location>
</feature>